<sequence>MKAAFITGHGGNEVVEVREHRLPERAPGEVLVRVQAATLNQVDLYMRNSGAGITHRLPQILGLDAAGVVDACDASDPLLHPGQEVVIHPGVGCGRCEFCQHGDSALCTRIQFLGEHRDGTFAQWIQVPATQVFPKPAHLTFAEAAALGVNHLTAWRMLFSKARLQPWETVLVFGIGGGVSLAALQLAKAIGARVIVTSRDDAKLERALAIGADHGINSQTQDVAKQAMALTGGRGVDVVFENTGAATWPSAMKSLVRGGRLVICGATTGDQPGADLRRLFVRQLQIFGSSLGSYGEFHDMLGFVDRTSLRPLIDSTYALGDIHAALNQLESGAQFGKVALRIEGHDAHHE</sequence>
<dbReference type="RefSeq" id="WP_092699824.1">
    <property type="nucleotide sequence ID" value="NZ_CAXIQL010000092.1"/>
</dbReference>
<evidence type="ECO:0000259" key="2">
    <source>
        <dbReference type="SMART" id="SM00829"/>
    </source>
</evidence>
<dbReference type="Gene3D" id="3.40.50.720">
    <property type="entry name" value="NAD(P)-binding Rossmann-like Domain"/>
    <property type="match status" value="1"/>
</dbReference>
<dbReference type="STRING" id="592050.SAMN05421875_1269"/>
<reference evidence="4" key="1">
    <citation type="submission" date="2016-10" db="EMBL/GenBank/DDBJ databases">
        <authorList>
            <person name="Varghese N."/>
            <person name="Submissions S."/>
        </authorList>
    </citation>
    <scope>NUCLEOTIDE SEQUENCE [LARGE SCALE GENOMIC DNA]</scope>
    <source>
        <strain evidence="4">DSM 25157</strain>
    </source>
</reference>
<organism evidence="3 4">
    <name type="scientific">Acidovorax soli</name>
    <dbReference type="NCBI Taxonomy" id="592050"/>
    <lineage>
        <taxon>Bacteria</taxon>
        <taxon>Pseudomonadati</taxon>
        <taxon>Pseudomonadota</taxon>
        <taxon>Betaproteobacteria</taxon>
        <taxon>Burkholderiales</taxon>
        <taxon>Comamonadaceae</taxon>
        <taxon>Acidovorax</taxon>
    </lineage>
</organism>
<dbReference type="InterPro" id="IPR036291">
    <property type="entry name" value="NAD(P)-bd_dom_sf"/>
</dbReference>
<evidence type="ECO:0000313" key="3">
    <source>
        <dbReference type="EMBL" id="SEA73461.1"/>
    </source>
</evidence>
<dbReference type="PANTHER" id="PTHR44154">
    <property type="entry name" value="QUINONE OXIDOREDUCTASE"/>
    <property type="match status" value="1"/>
</dbReference>
<evidence type="ECO:0000256" key="1">
    <source>
        <dbReference type="ARBA" id="ARBA00022857"/>
    </source>
</evidence>
<dbReference type="SUPFAM" id="SSF51735">
    <property type="entry name" value="NAD(P)-binding Rossmann-fold domains"/>
    <property type="match status" value="1"/>
</dbReference>
<dbReference type="SUPFAM" id="SSF50129">
    <property type="entry name" value="GroES-like"/>
    <property type="match status" value="1"/>
</dbReference>
<dbReference type="GO" id="GO:0016491">
    <property type="term" value="F:oxidoreductase activity"/>
    <property type="evidence" value="ECO:0007669"/>
    <property type="project" value="InterPro"/>
</dbReference>
<feature type="domain" description="Enoyl reductase (ER)" evidence="2">
    <location>
        <begin position="10"/>
        <end position="340"/>
    </location>
</feature>
<dbReference type="InterPro" id="IPR020843">
    <property type="entry name" value="ER"/>
</dbReference>
<dbReference type="Pfam" id="PF08240">
    <property type="entry name" value="ADH_N"/>
    <property type="match status" value="1"/>
</dbReference>
<keyword evidence="1" id="KW-0521">NADP</keyword>
<accession>A0A1H4DL03</accession>
<dbReference type="Pfam" id="PF00107">
    <property type="entry name" value="ADH_zinc_N"/>
    <property type="match status" value="1"/>
</dbReference>
<dbReference type="EMBL" id="FNQJ01000026">
    <property type="protein sequence ID" value="SEA73461.1"/>
    <property type="molecule type" value="Genomic_DNA"/>
</dbReference>
<gene>
    <name evidence="3" type="ORF">SAMN05421875_1269</name>
</gene>
<evidence type="ECO:0000313" key="4">
    <source>
        <dbReference type="Proteomes" id="UP000199002"/>
    </source>
</evidence>
<name>A0A1H4DL03_9BURK</name>
<protein>
    <submittedName>
        <fullName evidence="3">NADPH:quinone reductase</fullName>
    </submittedName>
</protein>
<keyword evidence="4" id="KW-1185">Reference proteome</keyword>
<dbReference type="InterPro" id="IPR013154">
    <property type="entry name" value="ADH-like_N"/>
</dbReference>
<dbReference type="PANTHER" id="PTHR44154:SF1">
    <property type="entry name" value="QUINONE OXIDOREDUCTASE"/>
    <property type="match status" value="1"/>
</dbReference>
<dbReference type="GeneID" id="34235115"/>
<dbReference type="InterPro" id="IPR011032">
    <property type="entry name" value="GroES-like_sf"/>
</dbReference>
<dbReference type="Gene3D" id="3.90.180.10">
    <property type="entry name" value="Medium-chain alcohol dehydrogenases, catalytic domain"/>
    <property type="match status" value="1"/>
</dbReference>
<dbReference type="CDD" id="cd08266">
    <property type="entry name" value="Zn_ADH_like1"/>
    <property type="match status" value="1"/>
</dbReference>
<proteinExistence type="predicted"/>
<dbReference type="Proteomes" id="UP000199002">
    <property type="component" value="Unassembled WGS sequence"/>
</dbReference>
<dbReference type="SMART" id="SM00829">
    <property type="entry name" value="PKS_ER"/>
    <property type="match status" value="1"/>
</dbReference>
<dbReference type="InterPro" id="IPR051603">
    <property type="entry name" value="Zinc-ADH_QOR/CCCR"/>
</dbReference>
<dbReference type="InterPro" id="IPR013149">
    <property type="entry name" value="ADH-like_C"/>
</dbReference>
<dbReference type="AlphaFoldDB" id="A0A1H4DL03"/>